<dbReference type="EMBL" id="JAADJG010000213">
    <property type="protein sequence ID" value="KAF4451618.1"/>
    <property type="molecule type" value="Genomic_DNA"/>
</dbReference>
<protein>
    <submittedName>
        <fullName evidence="2">Uncharacterized protein</fullName>
    </submittedName>
</protein>
<feature type="compositionally biased region" description="Basic residues" evidence="1">
    <location>
        <begin position="235"/>
        <end position="246"/>
    </location>
</feature>
<dbReference type="Proteomes" id="UP000605986">
    <property type="component" value="Unassembled WGS sequence"/>
</dbReference>
<name>A0A8H4KLX1_9HYPO</name>
<accession>A0A8H4KLX1</accession>
<gene>
    <name evidence="2" type="ORF">F53441_5474</name>
</gene>
<dbReference type="AlphaFoldDB" id="A0A8H4KLX1"/>
<sequence>MEVASTPEVPCTYLRFVMEAFDISQTSADLLLLSSSVFGDSRSPTAWAEASQNMCELLDVCHTKFHIRSIGCNEHFIGISPCYCPAYEAGYFGAVADSLSVEWKRPVLAVDIQTFVELVLRSRVESLLRDENEKRGYLALYEADILLCDFIAYRHTHGWSFMDKLNWSYDTALDRQSEIRQELVTKREAELAALAEKEQEQKRQREHKEFRQQFLTGNPSAAQIIKNNEADRERMKIKRRQRREKA</sequence>
<proteinExistence type="predicted"/>
<evidence type="ECO:0000313" key="2">
    <source>
        <dbReference type="EMBL" id="KAF4451618.1"/>
    </source>
</evidence>
<comment type="caution">
    <text evidence="2">The sequence shown here is derived from an EMBL/GenBank/DDBJ whole genome shotgun (WGS) entry which is preliminary data.</text>
</comment>
<feature type="compositionally biased region" description="Basic and acidic residues" evidence="1">
    <location>
        <begin position="195"/>
        <end position="211"/>
    </location>
</feature>
<evidence type="ECO:0000256" key="1">
    <source>
        <dbReference type="SAM" id="MobiDB-lite"/>
    </source>
</evidence>
<reference evidence="2" key="1">
    <citation type="submission" date="2020-01" db="EMBL/GenBank/DDBJ databases">
        <title>Identification and distribution of gene clusters putatively required for synthesis of sphingolipid metabolism inhibitors in phylogenetically diverse species of the filamentous fungus Fusarium.</title>
        <authorList>
            <person name="Kim H.-S."/>
            <person name="Busman M."/>
            <person name="Brown D.W."/>
            <person name="Divon H."/>
            <person name="Uhlig S."/>
            <person name="Proctor R.H."/>
        </authorList>
    </citation>
    <scope>NUCLEOTIDE SEQUENCE</scope>
    <source>
        <strain evidence="2">NRRL 53441</strain>
    </source>
</reference>
<feature type="region of interest" description="Disordered" evidence="1">
    <location>
        <begin position="195"/>
        <end position="246"/>
    </location>
</feature>
<organism evidence="2 3">
    <name type="scientific">Fusarium austroafricanum</name>
    <dbReference type="NCBI Taxonomy" id="2364996"/>
    <lineage>
        <taxon>Eukaryota</taxon>
        <taxon>Fungi</taxon>
        <taxon>Dikarya</taxon>
        <taxon>Ascomycota</taxon>
        <taxon>Pezizomycotina</taxon>
        <taxon>Sordariomycetes</taxon>
        <taxon>Hypocreomycetidae</taxon>
        <taxon>Hypocreales</taxon>
        <taxon>Nectriaceae</taxon>
        <taxon>Fusarium</taxon>
        <taxon>Fusarium concolor species complex</taxon>
    </lineage>
</organism>
<keyword evidence="3" id="KW-1185">Reference proteome</keyword>
<evidence type="ECO:0000313" key="3">
    <source>
        <dbReference type="Proteomes" id="UP000605986"/>
    </source>
</evidence>